<sequence>MFNEFAFSFFCADIVIVTEIYAAHEIPIPGITGESLTKRISKEQEDVHFMPDFDDIVKFLKKI</sequence>
<dbReference type="Gene3D" id="3.90.190.20">
    <property type="entry name" value="Mur ligase, C-terminal domain"/>
    <property type="match status" value="1"/>
</dbReference>
<dbReference type="SUPFAM" id="SSF53244">
    <property type="entry name" value="MurD-like peptide ligases, peptide-binding domain"/>
    <property type="match status" value="1"/>
</dbReference>
<dbReference type="GO" id="GO:0016881">
    <property type="term" value="F:acid-amino acid ligase activity"/>
    <property type="evidence" value="ECO:0007669"/>
    <property type="project" value="InterPro"/>
</dbReference>
<dbReference type="AlphaFoldDB" id="X1F8J9"/>
<gene>
    <name evidence="1" type="ORF">S03H2_26304</name>
</gene>
<evidence type="ECO:0000313" key="1">
    <source>
        <dbReference type="EMBL" id="GAH41282.1"/>
    </source>
</evidence>
<dbReference type="EMBL" id="BARU01015198">
    <property type="protein sequence ID" value="GAH41282.1"/>
    <property type="molecule type" value="Genomic_DNA"/>
</dbReference>
<reference evidence="1" key="1">
    <citation type="journal article" date="2014" name="Front. Microbiol.">
        <title>High frequency of phylogenetically diverse reductive dehalogenase-homologous genes in deep subseafloor sedimentary metagenomes.</title>
        <authorList>
            <person name="Kawai M."/>
            <person name="Futagami T."/>
            <person name="Toyoda A."/>
            <person name="Takaki Y."/>
            <person name="Nishi S."/>
            <person name="Hori S."/>
            <person name="Arai W."/>
            <person name="Tsubouchi T."/>
            <person name="Morono Y."/>
            <person name="Uchiyama I."/>
            <person name="Ito T."/>
            <person name="Fujiyama A."/>
            <person name="Inagaki F."/>
            <person name="Takami H."/>
        </authorList>
    </citation>
    <scope>NUCLEOTIDE SEQUENCE</scope>
    <source>
        <strain evidence="1">Expedition CK06-06</strain>
    </source>
</reference>
<dbReference type="InterPro" id="IPR036615">
    <property type="entry name" value="Mur_ligase_C_dom_sf"/>
</dbReference>
<protein>
    <submittedName>
        <fullName evidence="1">Uncharacterized protein</fullName>
    </submittedName>
</protein>
<comment type="caution">
    <text evidence="1">The sequence shown here is derived from an EMBL/GenBank/DDBJ whole genome shotgun (WGS) entry which is preliminary data.</text>
</comment>
<name>X1F8J9_9ZZZZ</name>
<organism evidence="1">
    <name type="scientific">marine sediment metagenome</name>
    <dbReference type="NCBI Taxonomy" id="412755"/>
    <lineage>
        <taxon>unclassified sequences</taxon>
        <taxon>metagenomes</taxon>
        <taxon>ecological metagenomes</taxon>
    </lineage>
</organism>
<accession>X1F8J9</accession>
<feature type="non-terminal residue" evidence="1">
    <location>
        <position position="63"/>
    </location>
</feature>
<proteinExistence type="predicted"/>